<sequence length="108" mass="12937">MTKKLENIWECSRLVLPEHKQLIINEEREQGRRTRPVLDPQKVELIERALYKSMEDHSAITLTLYDPFEHRVAKGIMMKVDRQLGIKFRWSEDEWDWIKIDDVTSATI</sequence>
<reference evidence="1 2" key="1">
    <citation type="submission" date="2019-11" db="EMBL/GenBank/DDBJ databases">
        <title>Paenibacillus monticola sp. nov., a novel PGPR strain isolated from mountain sample in China.</title>
        <authorList>
            <person name="Zhao Q."/>
            <person name="Li H.-P."/>
            <person name="Zhang J.-L."/>
        </authorList>
    </citation>
    <scope>NUCLEOTIDE SEQUENCE [LARGE SCALE GENOMIC DNA]</scope>
    <source>
        <strain evidence="1 2">LC-T2</strain>
    </source>
</reference>
<keyword evidence="2" id="KW-1185">Reference proteome</keyword>
<evidence type="ECO:0000313" key="1">
    <source>
        <dbReference type="EMBL" id="MRN52010.1"/>
    </source>
</evidence>
<dbReference type="InterPro" id="IPR014962">
    <property type="entry name" value="YolD"/>
</dbReference>
<organism evidence="1 2">
    <name type="scientific">Paenibacillus monticola</name>
    <dbReference type="NCBI Taxonomy" id="2666075"/>
    <lineage>
        <taxon>Bacteria</taxon>
        <taxon>Bacillati</taxon>
        <taxon>Bacillota</taxon>
        <taxon>Bacilli</taxon>
        <taxon>Bacillales</taxon>
        <taxon>Paenibacillaceae</taxon>
        <taxon>Paenibacillus</taxon>
    </lineage>
</organism>
<dbReference type="Pfam" id="PF08863">
    <property type="entry name" value="YolD"/>
    <property type="match status" value="1"/>
</dbReference>
<dbReference type="EMBL" id="WJXB01000001">
    <property type="protein sequence ID" value="MRN52010.1"/>
    <property type="molecule type" value="Genomic_DNA"/>
</dbReference>
<dbReference type="RefSeq" id="WP_154117004.1">
    <property type="nucleotide sequence ID" value="NZ_WJXB01000001.1"/>
</dbReference>
<proteinExistence type="predicted"/>
<gene>
    <name evidence="1" type="ORF">GJB61_03220</name>
</gene>
<dbReference type="AlphaFoldDB" id="A0A7X2H1V3"/>
<name>A0A7X2H1V3_9BACL</name>
<accession>A0A7X2H1V3</accession>
<protein>
    <submittedName>
        <fullName evidence="1">YolD-like family protein</fullName>
    </submittedName>
</protein>
<comment type="caution">
    <text evidence="1">The sequence shown here is derived from an EMBL/GenBank/DDBJ whole genome shotgun (WGS) entry which is preliminary data.</text>
</comment>
<dbReference type="Proteomes" id="UP000463051">
    <property type="component" value="Unassembled WGS sequence"/>
</dbReference>
<evidence type="ECO:0000313" key="2">
    <source>
        <dbReference type="Proteomes" id="UP000463051"/>
    </source>
</evidence>